<evidence type="ECO:0000313" key="1">
    <source>
        <dbReference type="EMBL" id="CAD9333417.1"/>
    </source>
</evidence>
<reference evidence="1" key="1">
    <citation type="submission" date="2021-01" db="EMBL/GenBank/DDBJ databases">
        <authorList>
            <person name="Corre E."/>
            <person name="Pelletier E."/>
            <person name="Niang G."/>
            <person name="Scheremetjew M."/>
            <person name="Finn R."/>
            <person name="Kale V."/>
            <person name="Holt S."/>
            <person name="Cochrane G."/>
            <person name="Meng A."/>
            <person name="Brown T."/>
            <person name="Cohen L."/>
        </authorList>
    </citation>
    <scope>NUCLEOTIDE SEQUENCE</scope>
    <source>
        <strain evidence="1">Pop2</strain>
    </source>
</reference>
<accession>A0A7S1ZAR6</accession>
<protein>
    <submittedName>
        <fullName evidence="1">Uncharacterized protein</fullName>
    </submittedName>
</protein>
<dbReference type="EMBL" id="HBGN01020079">
    <property type="protein sequence ID" value="CAD9333417.1"/>
    <property type="molecule type" value="Transcribed_RNA"/>
</dbReference>
<name>A0A7S1ZAR6_9STRA</name>
<dbReference type="AlphaFoldDB" id="A0A7S1ZAR6"/>
<organism evidence="1">
    <name type="scientific">Ditylum brightwellii</name>
    <dbReference type="NCBI Taxonomy" id="49249"/>
    <lineage>
        <taxon>Eukaryota</taxon>
        <taxon>Sar</taxon>
        <taxon>Stramenopiles</taxon>
        <taxon>Ochrophyta</taxon>
        <taxon>Bacillariophyta</taxon>
        <taxon>Mediophyceae</taxon>
        <taxon>Lithodesmiophycidae</taxon>
        <taxon>Lithodesmiales</taxon>
        <taxon>Lithodesmiaceae</taxon>
        <taxon>Ditylum</taxon>
    </lineage>
</organism>
<sequence>MLRERCYNLLSTEDAPRDTTKRFITYHHFPLSFLHSEKNGPLPCIEKHVIVEERVNLEKDVILFGSEKGKLYAAPCHPWHDVCDNVDHRQTPNDRQDSALLR</sequence>
<proteinExistence type="predicted"/>
<gene>
    <name evidence="1" type="ORF">DBRI1063_LOCUS12797</name>
</gene>